<dbReference type="Gene3D" id="1.10.510.10">
    <property type="entry name" value="Transferase(Phosphotransferase) domain 1"/>
    <property type="match status" value="1"/>
</dbReference>
<keyword evidence="6" id="KW-0418">Kinase</keyword>
<feature type="binding site" evidence="3">
    <location>
        <position position="52"/>
    </location>
    <ligand>
        <name>ATP</name>
        <dbReference type="ChEBI" id="CHEBI:30616"/>
    </ligand>
</feature>
<evidence type="ECO:0000313" key="6">
    <source>
        <dbReference type="EMBL" id="AXK51349.1"/>
    </source>
</evidence>
<reference evidence="6 7" key="1">
    <citation type="submission" date="2018-07" db="EMBL/GenBank/DDBJ databases">
        <title>Complete genome sequence of Spiroplasma alleghenense PLHS-1 (ATCC 51752).</title>
        <authorList>
            <person name="Chou L."/>
            <person name="Lee T.-Y."/>
            <person name="Tsai Y.-M."/>
            <person name="Kuo C.-H."/>
        </authorList>
    </citation>
    <scope>NUCLEOTIDE SEQUENCE [LARGE SCALE GENOMIC DNA]</scope>
    <source>
        <strain evidence="6 7">PLHS-1</strain>
    </source>
</reference>
<keyword evidence="7" id="KW-1185">Reference proteome</keyword>
<dbReference type="KEGG" id="salx:SALLE_v1c06790"/>
<dbReference type="Proteomes" id="UP000254792">
    <property type="component" value="Chromosome"/>
</dbReference>
<accession>A0A345Z420</accession>
<dbReference type="InterPro" id="IPR011009">
    <property type="entry name" value="Kinase-like_dom_sf"/>
</dbReference>
<dbReference type="SMART" id="SM00220">
    <property type="entry name" value="S_TKc"/>
    <property type="match status" value="1"/>
</dbReference>
<evidence type="ECO:0000259" key="5">
    <source>
        <dbReference type="PROSITE" id="PS50011"/>
    </source>
</evidence>
<organism evidence="6 7">
    <name type="scientific">Spiroplasma alleghenense</name>
    <dbReference type="NCBI Taxonomy" id="216931"/>
    <lineage>
        <taxon>Bacteria</taxon>
        <taxon>Bacillati</taxon>
        <taxon>Mycoplasmatota</taxon>
        <taxon>Mollicutes</taxon>
        <taxon>Entomoplasmatales</taxon>
        <taxon>Spiroplasmataceae</taxon>
        <taxon>Spiroplasma</taxon>
    </lineage>
</organism>
<proteinExistence type="predicted"/>
<dbReference type="GO" id="GO:0004672">
    <property type="term" value="F:protein kinase activity"/>
    <property type="evidence" value="ECO:0007669"/>
    <property type="project" value="InterPro"/>
</dbReference>
<evidence type="ECO:0000256" key="3">
    <source>
        <dbReference type="PROSITE-ProRule" id="PRU10141"/>
    </source>
</evidence>
<dbReference type="CDD" id="cd14014">
    <property type="entry name" value="STKc_PknB_like"/>
    <property type="match status" value="1"/>
</dbReference>
<dbReference type="InterPro" id="IPR000719">
    <property type="entry name" value="Prot_kinase_dom"/>
</dbReference>
<dbReference type="PANTHER" id="PTHR24345">
    <property type="entry name" value="SERINE/THREONINE-PROTEIN KINASE PLK"/>
    <property type="match status" value="1"/>
</dbReference>
<gene>
    <name evidence="6" type="primary">prkC</name>
    <name evidence="6" type="ORF">SALLE_v1c06790</name>
</gene>
<keyword evidence="4" id="KW-0812">Transmembrane</keyword>
<keyword evidence="6" id="KW-0808">Transferase</keyword>
<sequence>MKEYKKGDLIAGRYNVVKPIGKGGMASVFEAEDVFTKERVAVKAIAEAMVVKDTAQMRFDIEKEAFAKLGQNPNVVKLYDVIQNGADWFIVLELINGGTLKDRLLDFGPMTLPELKHNFSQICNALIEAHEIGIIHRDIKPDNVLLTKSGQVKLGDFGISIMMDEESQESSKAIGTPKYMPPEIIAHQKPTPLSDMYSLGIMLYELTTGQAPFLGKTPEIIAAKHVKEIPTPPININSNIPVSLNNLILQSIEKNPEDRLANVTEFRNRLMLIGTENDIKAKPWKSNKNVIIKTNKSPKKVIKIGNNYDKLPKFLKPQFLTFYVLVALFLVVGLIIVYALI</sequence>
<dbReference type="GO" id="GO:0005524">
    <property type="term" value="F:ATP binding"/>
    <property type="evidence" value="ECO:0007669"/>
    <property type="project" value="UniProtKB-UniRule"/>
</dbReference>
<name>A0A345Z420_9MOLU</name>
<keyword evidence="4" id="KW-1133">Transmembrane helix</keyword>
<keyword evidence="1 3" id="KW-0547">Nucleotide-binding</keyword>
<dbReference type="PROSITE" id="PS00108">
    <property type="entry name" value="PROTEIN_KINASE_ST"/>
    <property type="match status" value="1"/>
</dbReference>
<dbReference type="Pfam" id="PF00069">
    <property type="entry name" value="Pkinase"/>
    <property type="match status" value="1"/>
</dbReference>
<dbReference type="InterPro" id="IPR017441">
    <property type="entry name" value="Protein_kinase_ATP_BS"/>
</dbReference>
<dbReference type="PROSITE" id="PS50011">
    <property type="entry name" value="PROTEIN_KINASE_DOM"/>
    <property type="match status" value="1"/>
</dbReference>
<dbReference type="RefSeq" id="WP_115558251.1">
    <property type="nucleotide sequence ID" value="NZ_CP031376.1"/>
</dbReference>
<dbReference type="OrthoDB" id="9788659at2"/>
<evidence type="ECO:0000313" key="7">
    <source>
        <dbReference type="Proteomes" id="UP000254792"/>
    </source>
</evidence>
<keyword evidence="4" id="KW-0472">Membrane</keyword>
<dbReference type="EMBL" id="CP031376">
    <property type="protein sequence ID" value="AXK51349.1"/>
    <property type="molecule type" value="Genomic_DNA"/>
</dbReference>
<evidence type="ECO:0000256" key="2">
    <source>
        <dbReference type="ARBA" id="ARBA00022840"/>
    </source>
</evidence>
<dbReference type="AlphaFoldDB" id="A0A345Z420"/>
<dbReference type="InterPro" id="IPR008271">
    <property type="entry name" value="Ser/Thr_kinase_AS"/>
</dbReference>
<evidence type="ECO:0000256" key="1">
    <source>
        <dbReference type="ARBA" id="ARBA00022741"/>
    </source>
</evidence>
<feature type="transmembrane region" description="Helical" evidence="4">
    <location>
        <begin position="320"/>
        <end position="340"/>
    </location>
</feature>
<evidence type="ECO:0000256" key="4">
    <source>
        <dbReference type="SAM" id="Phobius"/>
    </source>
</evidence>
<protein>
    <submittedName>
        <fullName evidence="6">Eukaryotic-like serine/threonine-protein kinase</fullName>
    </submittedName>
</protein>
<keyword evidence="2 3" id="KW-0067">ATP-binding</keyword>
<feature type="domain" description="Protein kinase" evidence="5">
    <location>
        <begin position="14"/>
        <end position="271"/>
    </location>
</feature>
<dbReference type="PROSITE" id="PS00107">
    <property type="entry name" value="PROTEIN_KINASE_ATP"/>
    <property type="match status" value="1"/>
</dbReference>
<dbReference type="SUPFAM" id="SSF56112">
    <property type="entry name" value="Protein kinase-like (PK-like)"/>
    <property type="match status" value="1"/>
</dbReference>